<evidence type="ECO:0000259" key="1">
    <source>
        <dbReference type="SMART" id="SM00347"/>
    </source>
</evidence>
<dbReference type="PANTHER" id="PTHR33164">
    <property type="entry name" value="TRANSCRIPTIONAL REGULATOR, MARR FAMILY"/>
    <property type="match status" value="1"/>
</dbReference>
<organism evidence="2 3">
    <name type="scientific">Rhodococcus sovatensis</name>
    <dbReference type="NCBI Taxonomy" id="1805840"/>
    <lineage>
        <taxon>Bacteria</taxon>
        <taxon>Bacillati</taxon>
        <taxon>Actinomycetota</taxon>
        <taxon>Actinomycetes</taxon>
        <taxon>Mycobacteriales</taxon>
        <taxon>Nocardiaceae</taxon>
        <taxon>Rhodococcus</taxon>
    </lineage>
</organism>
<evidence type="ECO:0000313" key="2">
    <source>
        <dbReference type="EMBL" id="WXG70388.1"/>
    </source>
</evidence>
<name>A0ABZ2PT47_9NOCA</name>
<dbReference type="EMBL" id="CP147846">
    <property type="protein sequence ID" value="WXG70388.1"/>
    <property type="molecule type" value="Genomic_DNA"/>
</dbReference>
<dbReference type="InterPro" id="IPR039422">
    <property type="entry name" value="MarR/SlyA-like"/>
</dbReference>
<dbReference type="RefSeq" id="WP_338891763.1">
    <property type="nucleotide sequence ID" value="NZ_CP147846.1"/>
</dbReference>
<protein>
    <submittedName>
        <fullName evidence="2">MarR family transcriptional regulator</fullName>
    </submittedName>
</protein>
<dbReference type="Pfam" id="PF01047">
    <property type="entry name" value="MarR"/>
    <property type="match status" value="1"/>
</dbReference>
<dbReference type="InterPro" id="IPR036390">
    <property type="entry name" value="WH_DNA-bd_sf"/>
</dbReference>
<proteinExistence type="predicted"/>
<keyword evidence="3" id="KW-1185">Reference proteome</keyword>
<dbReference type="InterPro" id="IPR036388">
    <property type="entry name" value="WH-like_DNA-bd_sf"/>
</dbReference>
<dbReference type="Proteomes" id="UP001432000">
    <property type="component" value="Chromosome"/>
</dbReference>
<dbReference type="PANTHER" id="PTHR33164:SF99">
    <property type="entry name" value="MARR FAMILY REGULATORY PROTEIN"/>
    <property type="match status" value="1"/>
</dbReference>
<dbReference type="Gene3D" id="1.10.10.10">
    <property type="entry name" value="Winged helix-like DNA-binding domain superfamily/Winged helix DNA-binding domain"/>
    <property type="match status" value="1"/>
</dbReference>
<dbReference type="SMART" id="SM00347">
    <property type="entry name" value="HTH_MARR"/>
    <property type="match status" value="1"/>
</dbReference>
<dbReference type="InterPro" id="IPR000835">
    <property type="entry name" value="HTH_MarR-typ"/>
</dbReference>
<sequence>MDESAEHPDPLWLTDRQQAAWRSLVALVTRLPAALDTQLQRDSSLTHFDYFVLSVLSEDPDRRIQLRDLAKFANASLSRLSHVVTKLEKLGWVQRESIEGSRGSYAVLTDAGMDKVVAAAPGHVATVQALLFAGLNDDEVERLGTLSSVMLAQLDKGIAEGTGKA</sequence>
<feature type="domain" description="HTH marR-type" evidence="1">
    <location>
        <begin position="38"/>
        <end position="140"/>
    </location>
</feature>
<accession>A0ABZ2PT47</accession>
<dbReference type="SUPFAM" id="SSF46785">
    <property type="entry name" value="Winged helix' DNA-binding domain"/>
    <property type="match status" value="1"/>
</dbReference>
<evidence type="ECO:0000313" key="3">
    <source>
        <dbReference type="Proteomes" id="UP001432000"/>
    </source>
</evidence>
<gene>
    <name evidence="2" type="ORF">WDS16_07750</name>
</gene>
<reference evidence="2 3" key="1">
    <citation type="submission" date="2024-03" db="EMBL/GenBank/DDBJ databases">
        <title>Natural products discovery in diverse microorganisms through a two-stage MS feature dereplication strategy.</title>
        <authorList>
            <person name="Zhang R."/>
        </authorList>
    </citation>
    <scope>NUCLEOTIDE SEQUENCE [LARGE SCALE GENOMIC DNA]</scope>
    <source>
        <strain evidence="2 3">18930</strain>
    </source>
</reference>